<dbReference type="AlphaFoldDB" id="A0A976M3Y7"/>
<organism evidence="3 4">
    <name type="scientific">Theileria orientalis</name>
    <dbReference type="NCBI Taxonomy" id="68886"/>
    <lineage>
        <taxon>Eukaryota</taxon>
        <taxon>Sar</taxon>
        <taxon>Alveolata</taxon>
        <taxon>Apicomplexa</taxon>
        <taxon>Aconoidasida</taxon>
        <taxon>Piroplasmida</taxon>
        <taxon>Theileriidae</taxon>
        <taxon>Theileria</taxon>
    </lineage>
</organism>
<name>A0A976M3Y7_THEOR</name>
<evidence type="ECO:0000313" key="3">
    <source>
        <dbReference type="EMBL" id="UKJ87929.2"/>
    </source>
</evidence>
<dbReference type="InterPro" id="IPR036691">
    <property type="entry name" value="Endo/exonu/phosph_ase_sf"/>
</dbReference>
<feature type="region of interest" description="Disordered" evidence="1">
    <location>
        <begin position="617"/>
        <end position="636"/>
    </location>
</feature>
<dbReference type="Pfam" id="PF03372">
    <property type="entry name" value="Exo_endo_phos"/>
    <property type="match status" value="1"/>
</dbReference>
<dbReference type="Gene3D" id="3.60.10.10">
    <property type="entry name" value="Endonuclease/exonuclease/phosphatase"/>
    <property type="match status" value="2"/>
</dbReference>
<protein>
    <recommendedName>
        <fullName evidence="2">Endonuclease/exonuclease/phosphatase domain-containing protein</fullName>
    </recommendedName>
</protein>
<sequence>MSPACVMQSVNPKLPNEFINENKIENHNSSLSKNNTGITTNIGFDTDNIGISKNDLVIDNHGVNSLMMRSNHGIDSNHGMKVNLHTRATHVLMEDADQSSVKQPVQESATMANELSPSEDSQLTRYWYYPQTKPPKHESMDFKSFQVMTFNTLAQSLVDHKYVENDQTTMSWTKRRHEIYKVIQESGCDIVCLQEIDELDYTNFFKEKVEDLGYESVYKRKLQNRLDGVLTLYKRDRYELVMKRELNFSSEQEEYDKPQVALIVVLRDLYTTANKFAGDSTDGRLSCGTDVDSASSGAVDDILIVANTHLIFNKSRGDIKLYQLCRLLAGLKQTYDEVMHNASNNGATSSDGAASAAFATNTSTTGGTLLPNVLLCGDLNLTPQSLMYNFLFHGFAPLKHTNPRCISGQYLMFDKTYLTSSSGHNESGETMGSVRHYVSDVYGSEEWLSATQDCASSANSFEKGFDSSFSGVHPGQDSWYQGVLSQLNRSYFSKRPDHVNINHVAEFLELINNTVITEKESSGLADELSKKLHAVSSMSSATIVNTKSGSATSSANIVSTNFSNCNMEHSGNVGGNSRGSANKVDEVNDVDGSFTGVIGPADATIPSHANADLDSSTVVDNSNSDHTAVTRSSTGNTSGFDGGDEVIYCPLKLSSAYSVDDGFNCEPAFTAFHGWQKGCVDYICYNPDHTLLEGIYEMPLYTQVRQNGDLPHKKWPASDHFSLISQFKRIK</sequence>
<evidence type="ECO:0000256" key="1">
    <source>
        <dbReference type="SAM" id="MobiDB-lite"/>
    </source>
</evidence>
<dbReference type="GO" id="GO:0000175">
    <property type="term" value="F:3'-5'-RNA exonuclease activity"/>
    <property type="evidence" value="ECO:0007669"/>
    <property type="project" value="TreeGrafter"/>
</dbReference>
<dbReference type="InterPro" id="IPR005135">
    <property type="entry name" value="Endo/exonuclease/phosphatase"/>
</dbReference>
<dbReference type="PANTHER" id="PTHR12121:SF34">
    <property type="entry name" value="PROTEIN ANGEL"/>
    <property type="match status" value="1"/>
</dbReference>
<gene>
    <name evidence="3" type="ORF">MACJ_000371</name>
</gene>
<evidence type="ECO:0000259" key="2">
    <source>
        <dbReference type="Pfam" id="PF03372"/>
    </source>
</evidence>
<evidence type="ECO:0000313" key="4">
    <source>
        <dbReference type="Proteomes" id="UP000244803"/>
    </source>
</evidence>
<dbReference type="PANTHER" id="PTHR12121">
    <property type="entry name" value="CARBON CATABOLITE REPRESSOR PROTEIN 4"/>
    <property type="match status" value="1"/>
</dbReference>
<dbReference type="SUPFAM" id="SSF56219">
    <property type="entry name" value="DNase I-like"/>
    <property type="match status" value="1"/>
</dbReference>
<dbReference type="Proteomes" id="UP000244803">
    <property type="component" value="Chromosome 1"/>
</dbReference>
<reference evidence="3" key="1">
    <citation type="submission" date="2022-07" db="EMBL/GenBank/DDBJ databases">
        <title>Evaluation of T. orientalis genome assembly methods using nanopore sequencing and analysis of variation between genomes.</title>
        <authorList>
            <person name="Yam J."/>
            <person name="Micallef M.L."/>
            <person name="Liu M."/>
            <person name="Djordjevic S.P."/>
            <person name="Bogema D.R."/>
            <person name="Jenkins C."/>
        </authorList>
    </citation>
    <scope>NUCLEOTIDE SEQUENCE</scope>
    <source>
        <strain evidence="3">Fish Creek</strain>
    </source>
</reference>
<feature type="compositionally biased region" description="Polar residues" evidence="1">
    <location>
        <begin position="626"/>
        <end position="636"/>
    </location>
</feature>
<feature type="domain" description="Endonuclease/exonuclease/phosphatase" evidence="2">
    <location>
        <begin position="148"/>
        <end position="389"/>
    </location>
</feature>
<dbReference type="InterPro" id="IPR050410">
    <property type="entry name" value="CCR4/nocturin_mRNA_transcr"/>
</dbReference>
<dbReference type="OrthoDB" id="10253982at2759"/>
<proteinExistence type="predicted"/>
<accession>A0A976M3Y7</accession>
<dbReference type="EMBL" id="CP056065">
    <property type="protein sequence ID" value="UKJ87929.2"/>
    <property type="molecule type" value="Genomic_DNA"/>
</dbReference>